<name>A0A918APY5_9PSEU</name>
<dbReference type="RefSeq" id="WP_189225482.1">
    <property type="nucleotide sequence ID" value="NZ_BMRG01000010.1"/>
</dbReference>
<evidence type="ECO:0000313" key="1">
    <source>
        <dbReference type="EMBL" id="GGP68838.1"/>
    </source>
</evidence>
<protein>
    <submittedName>
        <fullName evidence="1">Uncharacterized protein</fullName>
    </submittedName>
</protein>
<dbReference type="EMBL" id="BMRG01000010">
    <property type="protein sequence ID" value="GGP68838.1"/>
    <property type="molecule type" value="Genomic_DNA"/>
</dbReference>
<sequence length="58" mass="5892">MIVILDTTPLHPDSAIRPAARPGPVRRVAVPVGSALAAVVVDRLAEGVLDALLGLLTG</sequence>
<keyword evidence="2" id="KW-1185">Reference proteome</keyword>
<reference evidence="1" key="1">
    <citation type="journal article" date="2014" name="Int. J. Syst. Evol. Microbiol.">
        <title>Complete genome sequence of Corynebacterium casei LMG S-19264T (=DSM 44701T), isolated from a smear-ripened cheese.</title>
        <authorList>
            <consortium name="US DOE Joint Genome Institute (JGI-PGF)"/>
            <person name="Walter F."/>
            <person name="Albersmeier A."/>
            <person name="Kalinowski J."/>
            <person name="Ruckert C."/>
        </authorList>
    </citation>
    <scope>NUCLEOTIDE SEQUENCE</scope>
    <source>
        <strain evidence="1">JCM 3313</strain>
    </source>
</reference>
<evidence type="ECO:0000313" key="2">
    <source>
        <dbReference type="Proteomes" id="UP000639606"/>
    </source>
</evidence>
<organism evidence="1 2">
    <name type="scientific">Saccharothrix coeruleofusca</name>
    <dbReference type="NCBI Taxonomy" id="33919"/>
    <lineage>
        <taxon>Bacteria</taxon>
        <taxon>Bacillati</taxon>
        <taxon>Actinomycetota</taxon>
        <taxon>Actinomycetes</taxon>
        <taxon>Pseudonocardiales</taxon>
        <taxon>Pseudonocardiaceae</taxon>
        <taxon>Saccharothrix</taxon>
    </lineage>
</organism>
<comment type="caution">
    <text evidence="1">The sequence shown here is derived from an EMBL/GenBank/DDBJ whole genome shotgun (WGS) entry which is preliminary data.</text>
</comment>
<dbReference type="AlphaFoldDB" id="A0A918APY5"/>
<gene>
    <name evidence="1" type="ORF">GCM10010185_47260</name>
</gene>
<reference evidence="1" key="2">
    <citation type="submission" date="2020-09" db="EMBL/GenBank/DDBJ databases">
        <authorList>
            <person name="Sun Q."/>
            <person name="Ohkuma M."/>
        </authorList>
    </citation>
    <scope>NUCLEOTIDE SEQUENCE</scope>
    <source>
        <strain evidence="1">JCM 3313</strain>
    </source>
</reference>
<dbReference type="Proteomes" id="UP000639606">
    <property type="component" value="Unassembled WGS sequence"/>
</dbReference>
<accession>A0A918APY5</accession>
<proteinExistence type="predicted"/>